<comment type="caution">
    <text evidence="1">The sequence shown here is derived from an EMBL/GenBank/DDBJ whole genome shotgun (WGS) entry which is preliminary data.</text>
</comment>
<accession>A0ABU6YA59</accession>
<evidence type="ECO:0000313" key="2">
    <source>
        <dbReference type="Proteomes" id="UP001341840"/>
    </source>
</evidence>
<proteinExistence type="predicted"/>
<protein>
    <submittedName>
        <fullName evidence="1">Uncharacterized protein</fullName>
    </submittedName>
</protein>
<reference evidence="1 2" key="1">
    <citation type="journal article" date="2023" name="Plants (Basel)">
        <title>Bridging the Gap: Combining Genomics and Transcriptomics Approaches to Understand Stylosanthes scabra, an Orphan Legume from the Brazilian Caatinga.</title>
        <authorList>
            <person name="Ferreira-Neto J.R.C."/>
            <person name="da Silva M.D."/>
            <person name="Binneck E."/>
            <person name="de Melo N.F."/>
            <person name="da Silva R.H."/>
            <person name="de Melo A.L.T.M."/>
            <person name="Pandolfi V."/>
            <person name="Bustamante F.O."/>
            <person name="Brasileiro-Vidal A.C."/>
            <person name="Benko-Iseppon A.M."/>
        </authorList>
    </citation>
    <scope>NUCLEOTIDE SEQUENCE [LARGE SCALE GENOMIC DNA]</scope>
    <source>
        <tissue evidence="1">Leaves</tissue>
    </source>
</reference>
<dbReference type="Proteomes" id="UP001341840">
    <property type="component" value="Unassembled WGS sequence"/>
</dbReference>
<sequence length="328" mass="37258">MAVPILKVKEPDLGPIMLEEEEKDAMVKVVEVLEEELSSFALDVKNKTAKPSVGAVSQWPSVITVGTKKQCCSDSDETRSDDAYASVKPCVRSLYVGGTPKRLFRHRCVRTQSFYAYSSVIRGSIFRSRTRGPGESKIVSVTAGYSWEPGLSHELQATPAPNTPSARDKGLSELQRRKSLPRAGVSDSHSICKSTTACKSVLQLSNLQHRLNYESIKLDKGYTLYVRYPRYNVGIISLSSSSSTLYVRFSHYTRVIHIIRQIPHYTWELDSNFQIWAETPRYTWRSPRITWEMNSNVQEAYFDQFNQDLSSLKSIHQSRTDLEDSRED</sequence>
<evidence type="ECO:0000313" key="1">
    <source>
        <dbReference type="EMBL" id="MED6206700.1"/>
    </source>
</evidence>
<name>A0ABU6YA59_9FABA</name>
<keyword evidence="2" id="KW-1185">Reference proteome</keyword>
<gene>
    <name evidence="1" type="ORF">PIB30_029313</name>
</gene>
<dbReference type="EMBL" id="JASCZI010241774">
    <property type="protein sequence ID" value="MED6206700.1"/>
    <property type="molecule type" value="Genomic_DNA"/>
</dbReference>
<organism evidence="1 2">
    <name type="scientific">Stylosanthes scabra</name>
    <dbReference type="NCBI Taxonomy" id="79078"/>
    <lineage>
        <taxon>Eukaryota</taxon>
        <taxon>Viridiplantae</taxon>
        <taxon>Streptophyta</taxon>
        <taxon>Embryophyta</taxon>
        <taxon>Tracheophyta</taxon>
        <taxon>Spermatophyta</taxon>
        <taxon>Magnoliopsida</taxon>
        <taxon>eudicotyledons</taxon>
        <taxon>Gunneridae</taxon>
        <taxon>Pentapetalae</taxon>
        <taxon>rosids</taxon>
        <taxon>fabids</taxon>
        <taxon>Fabales</taxon>
        <taxon>Fabaceae</taxon>
        <taxon>Papilionoideae</taxon>
        <taxon>50 kb inversion clade</taxon>
        <taxon>dalbergioids sensu lato</taxon>
        <taxon>Dalbergieae</taxon>
        <taxon>Pterocarpus clade</taxon>
        <taxon>Stylosanthes</taxon>
    </lineage>
</organism>